<dbReference type="Proteomes" id="UP001628668">
    <property type="component" value="Unassembled WGS sequence"/>
</dbReference>
<organism evidence="5 6">
    <name type="scientific">Rossellomorea oryzaecorticis</name>
    <dbReference type="NCBI Taxonomy" id="1396505"/>
    <lineage>
        <taxon>Bacteria</taxon>
        <taxon>Bacillati</taxon>
        <taxon>Bacillota</taxon>
        <taxon>Bacilli</taxon>
        <taxon>Bacillales</taxon>
        <taxon>Bacillaceae</taxon>
        <taxon>Rossellomorea</taxon>
    </lineage>
</organism>
<dbReference type="Gene3D" id="3.40.50.720">
    <property type="entry name" value="NAD(P)-binding Rossmann-like Domain"/>
    <property type="match status" value="2"/>
</dbReference>
<dbReference type="Pfam" id="PF03721">
    <property type="entry name" value="UDPG_MGDP_dh_N"/>
    <property type="match status" value="1"/>
</dbReference>
<dbReference type="Pfam" id="PF03720">
    <property type="entry name" value="UDPG_MGDP_dh_C"/>
    <property type="match status" value="1"/>
</dbReference>
<dbReference type="PIRSF" id="PIRSF500136">
    <property type="entry name" value="UDP_ManNAc_DH"/>
    <property type="match status" value="1"/>
</dbReference>
<dbReference type="NCBIfam" id="TIGR03026">
    <property type="entry name" value="NDP-sugDHase"/>
    <property type="match status" value="1"/>
</dbReference>
<dbReference type="SUPFAM" id="SSF51735">
    <property type="entry name" value="NAD(P)-binding Rossmann-fold domains"/>
    <property type="match status" value="1"/>
</dbReference>
<dbReference type="InterPro" id="IPR001732">
    <property type="entry name" value="UDP-Glc/GDP-Man_DH_N"/>
</dbReference>
<dbReference type="InterPro" id="IPR014027">
    <property type="entry name" value="UDP-Glc/GDP-Man_DH_C"/>
</dbReference>
<dbReference type="SMART" id="SM00984">
    <property type="entry name" value="UDPG_MGDP_dh_C"/>
    <property type="match status" value="1"/>
</dbReference>
<gene>
    <name evidence="5" type="ORF">ACKA06_16150</name>
</gene>
<proteinExistence type="inferred from homology"/>
<evidence type="ECO:0000256" key="3">
    <source>
        <dbReference type="PIRNR" id="PIRNR000124"/>
    </source>
</evidence>
<evidence type="ECO:0000256" key="2">
    <source>
        <dbReference type="ARBA" id="ARBA00023027"/>
    </source>
</evidence>
<dbReference type="InterPro" id="IPR036220">
    <property type="entry name" value="UDP-Glc/GDP-Man_DH_C_sf"/>
</dbReference>
<dbReference type="SUPFAM" id="SSF48179">
    <property type="entry name" value="6-phosphogluconate dehydrogenase C-terminal domain-like"/>
    <property type="match status" value="1"/>
</dbReference>
<evidence type="ECO:0000313" key="6">
    <source>
        <dbReference type="Proteomes" id="UP001628668"/>
    </source>
</evidence>
<name>A0ABW8VSG8_9BACI</name>
<keyword evidence="1" id="KW-0560">Oxidoreductase</keyword>
<sequence>MSVNQQDLLSISPNHKDYLYHKIKNKTARIGVIGLGYVGLPTAFEKAEEGYDVIGFDVSDLKVKQVNGGKNYINDIDDAKFNEITKARKKLSATTDFSKLNQVDVVLICVPTPIDEYKQPDLYFVRSATDSIAANLHPGMLVILESTTYPGTTEEIMMPLFAEKGYTAGKDLFVAYSPERIDPGNRKFGIKNTPKIVGGVTEHCTSLAAGFIGEVAYPVSSVKVAEMAKVYENTFRFINIAFANEMAVLGEKMDIDMWEVIEASGTKPYGFMKFFPGPGVGGHCIPVDPYYLTYKAKEMNQNTKLIELAGEINNNMSEVVVNRAMKALNEHGKAINGSKVVLLGAAYKKDIGDMRESPILPILDELANANAEIKVCDPFIHQVPINNNMHPTVNYSKKLLQNADLVIIGTDHTCFNYKEILEQSKIVLDTRNACKNIGEKYTNYIR</sequence>
<keyword evidence="6" id="KW-1185">Reference proteome</keyword>
<dbReference type="InterPro" id="IPR028359">
    <property type="entry name" value="UDP_ManNAc/GlcNAc_DH"/>
</dbReference>
<dbReference type="EMBL" id="JBJOSA010000016">
    <property type="protein sequence ID" value="MFL8938324.1"/>
    <property type="molecule type" value="Genomic_DNA"/>
</dbReference>
<reference evidence="5 6" key="1">
    <citation type="submission" date="2024-12" db="EMBL/GenBank/DDBJ databases">
        <authorList>
            <person name="Li X."/>
            <person name="Zhang D."/>
        </authorList>
    </citation>
    <scope>NUCLEOTIDE SEQUENCE [LARGE SCALE GENOMIC DNA]</scope>
    <source>
        <strain evidence="5 6">JCM19602</strain>
    </source>
</reference>
<comment type="caution">
    <text evidence="5">The sequence shown here is derived from an EMBL/GenBank/DDBJ whole genome shotgun (WGS) entry which is preliminary data.</text>
</comment>
<dbReference type="PANTHER" id="PTHR43491">
    <property type="entry name" value="UDP-N-ACETYL-D-MANNOSAMINE DEHYDROGENASE"/>
    <property type="match status" value="1"/>
</dbReference>
<evidence type="ECO:0000313" key="5">
    <source>
        <dbReference type="EMBL" id="MFL8938324.1"/>
    </source>
</evidence>
<dbReference type="InterPro" id="IPR014026">
    <property type="entry name" value="UDP-Glc/GDP-Man_DH_dimer"/>
</dbReference>
<dbReference type="SUPFAM" id="SSF52413">
    <property type="entry name" value="UDP-glucose/GDP-mannose dehydrogenase C-terminal domain"/>
    <property type="match status" value="1"/>
</dbReference>
<evidence type="ECO:0000256" key="1">
    <source>
        <dbReference type="ARBA" id="ARBA00023002"/>
    </source>
</evidence>
<protein>
    <submittedName>
        <fullName evidence="5">Nucleotide sugar dehydrogenase</fullName>
    </submittedName>
</protein>
<keyword evidence="2" id="KW-0520">NAD</keyword>
<comment type="similarity">
    <text evidence="3">Belongs to the UDP-glucose/GDP-mannose dehydrogenase family.</text>
</comment>
<dbReference type="InterPro" id="IPR036291">
    <property type="entry name" value="NAD(P)-bd_dom_sf"/>
</dbReference>
<dbReference type="InterPro" id="IPR008927">
    <property type="entry name" value="6-PGluconate_DH-like_C_sf"/>
</dbReference>
<dbReference type="PANTHER" id="PTHR43491:SF1">
    <property type="entry name" value="UDP-N-ACETYL-D-MANNOSAMINE DEHYDROGENASE"/>
    <property type="match status" value="1"/>
</dbReference>
<feature type="domain" description="UDP-glucose/GDP-mannose dehydrogenase C-terminal" evidence="4">
    <location>
        <begin position="341"/>
        <end position="436"/>
    </location>
</feature>
<dbReference type="Pfam" id="PF00984">
    <property type="entry name" value="UDPG_MGDP_dh"/>
    <property type="match status" value="1"/>
</dbReference>
<dbReference type="InterPro" id="IPR017476">
    <property type="entry name" value="UDP-Glc/GDP-Man"/>
</dbReference>
<evidence type="ECO:0000259" key="4">
    <source>
        <dbReference type="SMART" id="SM00984"/>
    </source>
</evidence>
<accession>A0ABW8VSG8</accession>
<dbReference type="RefSeq" id="WP_411160134.1">
    <property type="nucleotide sequence ID" value="NZ_JBJOSA010000016.1"/>
</dbReference>
<dbReference type="PIRSF" id="PIRSF000124">
    <property type="entry name" value="UDPglc_GDPman_dh"/>
    <property type="match status" value="1"/>
</dbReference>